<evidence type="ECO:0000313" key="3">
    <source>
        <dbReference type="Proteomes" id="UP000030008"/>
    </source>
</evidence>
<dbReference type="AlphaFoldDB" id="A0A099IAW8"/>
<evidence type="ECO:0008006" key="4">
    <source>
        <dbReference type="Google" id="ProtNLM"/>
    </source>
</evidence>
<dbReference type="Gene3D" id="1.20.5.320">
    <property type="entry name" value="6-Phosphogluconate Dehydrogenase, domain 3"/>
    <property type="match status" value="1"/>
</dbReference>
<dbReference type="EMBL" id="JQIF01000023">
    <property type="protein sequence ID" value="KGJ54068.1"/>
    <property type="molecule type" value="Genomic_DNA"/>
</dbReference>
<organism evidence="2 3">
    <name type="scientific">Clostridium innocuum</name>
    <dbReference type="NCBI Taxonomy" id="1522"/>
    <lineage>
        <taxon>Bacteria</taxon>
        <taxon>Bacillati</taxon>
        <taxon>Bacillota</taxon>
        <taxon>Clostridia</taxon>
        <taxon>Eubacteriales</taxon>
        <taxon>Clostridiaceae</taxon>
        <taxon>Clostridium</taxon>
    </lineage>
</organism>
<feature type="region of interest" description="Disordered" evidence="1">
    <location>
        <begin position="9"/>
        <end position="37"/>
    </location>
</feature>
<dbReference type="Gene3D" id="2.60.120.260">
    <property type="entry name" value="Galactose-binding domain-like"/>
    <property type="match status" value="1"/>
</dbReference>
<gene>
    <name evidence="2" type="ORF">CIAN88_05865</name>
</gene>
<evidence type="ECO:0000313" key="2">
    <source>
        <dbReference type="EMBL" id="KGJ54068.1"/>
    </source>
</evidence>
<comment type="caution">
    <text evidence="2">The sequence shown here is derived from an EMBL/GenBank/DDBJ whole genome shotgun (WGS) entry which is preliminary data.</text>
</comment>
<dbReference type="Proteomes" id="UP000030008">
    <property type="component" value="Unassembled WGS sequence"/>
</dbReference>
<sequence>MAKVLVGNFKGPKGDTGKTGPAGPQGPQGPQGKPGTVNIADDFTTEDPTYALSAPKGKELYDNLLQIGNPDLLINGDFQVWQRGNEFNITSNRMYTADRWIAYMNASDGYTPYTITNSSRRMKISSTSGECKFLIFQHVELNNSIIRKLLGKKLTLSVKIISSNVQEISTSATILYNSSDKPSVSLARKTHTISANKYTIMKMTFDVVSDADFDDVKSLQIIISSPGITSDVYIDYAKLELGEIATPLVPRPYAEELMLCQRYGRYIYVDYTMNAASNSFSNMISIPVDMRIDPTLTLKAAGTLTNITSEKITHASFTNRVRFSFSASAAGMLRVYGREYWADAEIY</sequence>
<reference evidence="2 3" key="1">
    <citation type="submission" date="2014-08" db="EMBL/GenBank/DDBJ databases">
        <title>Clostridium innocuum, an unnegligible vancomycin-resistant pathogen causing extra-intestinal infections.</title>
        <authorList>
            <person name="Feng Y."/>
            <person name="Chiu C.-H."/>
        </authorList>
    </citation>
    <scope>NUCLEOTIDE SEQUENCE [LARGE SCALE GENOMIC DNA]</scope>
    <source>
        <strain evidence="2 3">AN88</strain>
    </source>
</reference>
<protein>
    <recommendedName>
        <fullName evidence="4">Collagen-like protein</fullName>
    </recommendedName>
</protein>
<proteinExistence type="predicted"/>
<name>A0A099IAW8_CLOIN</name>
<dbReference type="RefSeq" id="WP_044904611.1">
    <property type="nucleotide sequence ID" value="NZ_JQIF01000023.1"/>
</dbReference>
<evidence type="ECO:0000256" key="1">
    <source>
        <dbReference type="SAM" id="MobiDB-lite"/>
    </source>
</evidence>
<accession>A0A099IAW8</accession>